<dbReference type="InterPro" id="IPR036514">
    <property type="entry name" value="SGNH_hydro_sf"/>
</dbReference>
<dbReference type="AlphaFoldDB" id="A0A9X2KHR0"/>
<reference evidence="2" key="1">
    <citation type="submission" date="2022-06" db="EMBL/GenBank/DDBJ databases">
        <title>Rothia sp. isolated from sandalwood seedling.</title>
        <authorList>
            <person name="Tuikhar N."/>
            <person name="Kirdat K."/>
            <person name="Thorat V."/>
            <person name="Swetha P."/>
            <person name="Padma S."/>
            <person name="Sundararaj R."/>
            <person name="Yadav A."/>
        </authorList>
    </citation>
    <scope>NUCLEOTIDE SEQUENCE</scope>
    <source>
        <strain evidence="2">AR01</strain>
    </source>
</reference>
<evidence type="ECO:0000313" key="3">
    <source>
        <dbReference type="Proteomes" id="UP001139502"/>
    </source>
</evidence>
<dbReference type="EMBL" id="JANAFB010000005">
    <property type="protein sequence ID" value="MCP3425049.1"/>
    <property type="molecule type" value="Genomic_DNA"/>
</dbReference>
<accession>A0A9X2KHR0</accession>
<comment type="caution">
    <text evidence="2">The sequence shown here is derived from an EMBL/GenBank/DDBJ whole genome shotgun (WGS) entry which is preliminary data.</text>
</comment>
<evidence type="ECO:0008006" key="4">
    <source>
        <dbReference type="Google" id="ProtNLM"/>
    </source>
</evidence>
<dbReference type="Gene3D" id="3.40.50.1110">
    <property type="entry name" value="SGNH hydrolase"/>
    <property type="match status" value="1"/>
</dbReference>
<name>A0A9X2KHR0_9MICC</name>
<organism evidence="2 3">
    <name type="scientific">Rothia santali</name>
    <dbReference type="NCBI Taxonomy" id="2949643"/>
    <lineage>
        <taxon>Bacteria</taxon>
        <taxon>Bacillati</taxon>
        <taxon>Actinomycetota</taxon>
        <taxon>Actinomycetes</taxon>
        <taxon>Micrococcales</taxon>
        <taxon>Micrococcaceae</taxon>
        <taxon>Rothia</taxon>
    </lineage>
</organism>
<evidence type="ECO:0000256" key="1">
    <source>
        <dbReference type="SAM" id="MobiDB-lite"/>
    </source>
</evidence>
<sequence length="186" mass="19425">MIGDSVTLAAAPALSEALPGLTVDAAVSRDVEDGIAALRERLDAGTLGGIVVVSLSTNSEMTREKIDRVVEIARTGEPRRVVLVTGQAPPELTWVEASNAAVREASGPGGPAVLADWAAASAGRPELLVSDGVHPQPEGQRLYARTIADAVDRARAEPAPGGPGPVRETRRASRRRLHRRRALPAA</sequence>
<feature type="compositionally biased region" description="Basic residues" evidence="1">
    <location>
        <begin position="172"/>
        <end position="186"/>
    </location>
</feature>
<keyword evidence="3" id="KW-1185">Reference proteome</keyword>
<dbReference type="Proteomes" id="UP001139502">
    <property type="component" value="Unassembled WGS sequence"/>
</dbReference>
<evidence type="ECO:0000313" key="2">
    <source>
        <dbReference type="EMBL" id="MCP3425049.1"/>
    </source>
</evidence>
<proteinExistence type="predicted"/>
<dbReference type="SUPFAM" id="SSF52266">
    <property type="entry name" value="SGNH hydrolase"/>
    <property type="match status" value="1"/>
</dbReference>
<gene>
    <name evidence="2" type="ORF">NBM05_03125</name>
</gene>
<protein>
    <recommendedName>
        <fullName evidence="4">SGNH hydrolase-type esterase domain-containing protein</fullName>
    </recommendedName>
</protein>
<feature type="region of interest" description="Disordered" evidence="1">
    <location>
        <begin position="153"/>
        <end position="186"/>
    </location>
</feature>